<dbReference type="EMBL" id="MCRM02000002">
    <property type="protein sequence ID" value="PNV76613.1"/>
    <property type="molecule type" value="Genomic_DNA"/>
</dbReference>
<evidence type="ECO:0000256" key="4">
    <source>
        <dbReference type="ARBA" id="ARBA00008319"/>
    </source>
</evidence>
<protein>
    <recommendedName>
        <fullName evidence="13">3-isopropylmalate dehydrogenase</fullName>
        <ecNumber evidence="13">1.1.1.85</ecNumber>
    </recommendedName>
    <alternativeName>
        <fullName evidence="13">3-IPM-DH</fullName>
    </alternativeName>
    <alternativeName>
        <fullName evidence="13">Beta-IPM dehydrogenase</fullName>
        <shortName evidence="13">IMDH</shortName>
    </alternativeName>
</protein>
<keyword evidence="7 13" id="KW-0028">Amino-acid biosynthesis</keyword>
<feature type="binding site" evidence="13">
    <location>
        <position position="106"/>
    </location>
    <ligand>
        <name>substrate</name>
    </ligand>
</feature>
<dbReference type="InterPro" id="IPR024084">
    <property type="entry name" value="IsoPropMal-DH-like_dom"/>
</dbReference>
<dbReference type="InterPro" id="IPR019818">
    <property type="entry name" value="IsoCit/isopropylmalate_DH_CS"/>
</dbReference>
<dbReference type="Pfam" id="PF00180">
    <property type="entry name" value="Iso_dh"/>
    <property type="match status" value="1"/>
</dbReference>
<comment type="cofactor">
    <cofactor evidence="13 14">
        <name>Mg(2+)</name>
        <dbReference type="ChEBI" id="CHEBI:18420"/>
    </cofactor>
    <cofactor evidence="13 14">
        <name>Mn(2+)</name>
        <dbReference type="ChEBI" id="CHEBI:29035"/>
    </cofactor>
    <text evidence="13 14">Binds 1 Mg(2+) or Mn(2+) ion per subunit.</text>
</comment>
<evidence type="ECO:0000256" key="14">
    <source>
        <dbReference type="RuleBase" id="RU004445"/>
    </source>
</evidence>
<accession>A0ABX4YMV1</accession>
<keyword evidence="13" id="KW-0963">Cytoplasm</keyword>
<dbReference type="NCBIfam" id="TIGR00169">
    <property type="entry name" value="leuB"/>
    <property type="match status" value="1"/>
</dbReference>
<comment type="subunit">
    <text evidence="5 13 14">Homodimer.</text>
</comment>
<evidence type="ECO:0000256" key="12">
    <source>
        <dbReference type="ARBA" id="ARBA00023304"/>
    </source>
</evidence>
<feature type="binding site" evidence="13">
    <location>
        <position position="225"/>
    </location>
    <ligand>
        <name>substrate</name>
    </ligand>
</feature>
<evidence type="ECO:0000256" key="11">
    <source>
        <dbReference type="ARBA" id="ARBA00023027"/>
    </source>
</evidence>
<feature type="site" description="Important for catalysis" evidence="13">
    <location>
        <position position="142"/>
    </location>
</feature>
<dbReference type="InterPro" id="IPR004429">
    <property type="entry name" value="Isopropylmalate_DH"/>
</dbReference>
<feature type="binding site" evidence="13">
    <location>
        <position position="96"/>
    </location>
    <ligand>
        <name>substrate</name>
    </ligand>
</feature>
<evidence type="ECO:0000256" key="5">
    <source>
        <dbReference type="ARBA" id="ARBA00011738"/>
    </source>
</evidence>
<evidence type="ECO:0000256" key="7">
    <source>
        <dbReference type="ARBA" id="ARBA00022605"/>
    </source>
</evidence>
<keyword evidence="6 13" id="KW-0432">Leucine biosynthesis</keyword>
<evidence type="ECO:0000256" key="6">
    <source>
        <dbReference type="ARBA" id="ARBA00022430"/>
    </source>
</evidence>
<evidence type="ECO:0000256" key="8">
    <source>
        <dbReference type="ARBA" id="ARBA00022723"/>
    </source>
</evidence>
<comment type="cofactor">
    <cofactor evidence="2">
        <name>Mn(2+)</name>
        <dbReference type="ChEBI" id="CHEBI:29035"/>
    </cofactor>
</comment>
<feature type="binding site" evidence="13">
    <location>
        <begin position="75"/>
        <end position="88"/>
    </location>
    <ligand>
        <name>NAD(+)</name>
        <dbReference type="ChEBI" id="CHEBI:57540"/>
    </ligand>
</feature>
<evidence type="ECO:0000313" key="16">
    <source>
        <dbReference type="EMBL" id="PNV76613.1"/>
    </source>
</evidence>
<dbReference type="Proteomes" id="UP000094669">
    <property type="component" value="Unassembled WGS sequence"/>
</dbReference>
<evidence type="ECO:0000259" key="15">
    <source>
        <dbReference type="SMART" id="SM01329"/>
    </source>
</evidence>
<dbReference type="EC" id="1.1.1.85" evidence="13"/>
<evidence type="ECO:0000256" key="9">
    <source>
        <dbReference type="ARBA" id="ARBA00022842"/>
    </source>
</evidence>
<dbReference type="PANTHER" id="PTHR42979:SF1">
    <property type="entry name" value="3-ISOPROPYLMALATE DEHYDROGENASE"/>
    <property type="match status" value="1"/>
</dbReference>
<keyword evidence="11 13" id="KW-0520">NAD</keyword>
<keyword evidence="8 13" id="KW-0479">Metal-binding</keyword>
<evidence type="ECO:0000256" key="13">
    <source>
        <dbReference type="HAMAP-Rule" id="MF_01033"/>
    </source>
</evidence>
<feature type="binding site" evidence="13">
    <location>
        <begin position="283"/>
        <end position="295"/>
    </location>
    <ligand>
        <name>NAD(+)</name>
        <dbReference type="ChEBI" id="CHEBI:57540"/>
    </ligand>
</feature>
<dbReference type="PROSITE" id="PS00470">
    <property type="entry name" value="IDH_IMDH"/>
    <property type="match status" value="1"/>
</dbReference>
<dbReference type="HAMAP" id="MF_01033">
    <property type="entry name" value="LeuB_type1"/>
    <property type="match status" value="1"/>
</dbReference>
<feature type="binding site" evidence="13">
    <location>
        <position position="249"/>
    </location>
    <ligand>
        <name>Mg(2+)</name>
        <dbReference type="ChEBI" id="CHEBI:18420"/>
    </ligand>
</feature>
<reference evidence="16" key="1">
    <citation type="submission" date="2018-01" db="EMBL/GenBank/DDBJ databases">
        <title>Genomic characterization of Leptospira inadai serogroup Lyme isolated from captured rat in Brazil and comparative analysis with human reference strain.</title>
        <authorList>
            <person name="Moreno L.Z."/>
            <person name="Loureiro A.P."/>
            <person name="Miraglia F."/>
            <person name="Kremer F.S."/>
            <person name="Eslabao M.R."/>
            <person name="Dellagostin O.A."/>
            <person name="Lilenbaum W."/>
            <person name="Moreno A.M."/>
        </authorList>
    </citation>
    <scope>NUCLEOTIDE SEQUENCE [LARGE SCALE GENOMIC DNA]</scope>
    <source>
        <strain evidence="16">M34/99</strain>
    </source>
</reference>
<keyword evidence="17" id="KW-1185">Reference proteome</keyword>
<dbReference type="PANTHER" id="PTHR42979">
    <property type="entry name" value="3-ISOPROPYLMALATE DEHYDROGENASE"/>
    <property type="match status" value="1"/>
</dbReference>
<evidence type="ECO:0000256" key="2">
    <source>
        <dbReference type="ARBA" id="ARBA00001936"/>
    </source>
</evidence>
<evidence type="ECO:0000256" key="1">
    <source>
        <dbReference type="ARBA" id="ARBA00000624"/>
    </source>
</evidence>
<gene>
    <name evidence="13 16" type="primary">leuB</name>
    <name evidence="16" type="ORF">BES34_003260</name>
</gene>
<feature type="binding site" evidence="13">
    <location>
        <position position="253"/>
    </location>
    <ligand>
        <name>Mg(2+)</name>
        <dbReference type="ChEBI" id="CHEBI:18420"/>
    </ligand>
</feature>
<comment type="pathway">
    <text evidence="3 13 14">Amino-acid biosynthesis; L-leucine biosynthesis; L-leucine from 3-methyl-2-oxobutanoate: step 3/4.</text>
</comment>
<comment type="subcellular location">
    <subcellularLocation>
        <location evidence="13">Cytoplasm</location>
    </subcellularLocation>
</comment>
<feature type="site" description="Important for catalysis" evidence="13">
    <location>
        <position position="192"/>
    </location>
</feature>
<dbReference type="SUPFAM" id="SSF53659">
    <property type="entry name" value="Isocitrate/Isopropylmalate dehydrogenase-like"/>
    <property type="match status" value="1"/>
</dbReference>
<keyword evidence="9 13" id="KW-0460">Magnesium</keyword>
<dbReference type="RefSeq" id="WP_010419755.1">
    <property type="nucleotide sequence ID" value="NZ_MCRM02000002.1"/>
</dbReference>
<comment type="similarity">
    <text evidence="4 13">Belongs to the isocitrate and isopropylmalate dehydrogenases family. LeuB type 1 subfamily.</text>
</comment>
<feature type="domain" description="Isopropylmalate dehydrogenase-like" evidence="15">
    <location>
        <begin position="3"/>
        <end position="354"/>
    </location>
</feature>
<name>A0ABX4YMV1_9LEPT</name>
<comment type="catalytic activity">
    <reaction evidence="1 13 14">
        <text>(2R,3S)-3-isopropylmalate + NAD(+) = 4-methyl-2-oxopentanoate + CO2 + NADH</text>
        <dbReference type="Rhea" id="RHEA:32271"/>
        <dbReference type="ChEBI" id="CHEBI:16526"/>
        <dbReference type="ChEBI" id="CHEBI:17865"/>
        <dbReference type="ChEBI" id="CHEBI:35121"/>
        <dbReference type="ChEBI" id="CHEBI:57540"/>
        <dbReference type="ChEBI" id="CHEBI:57945"/>
        <dbReference type="EC" id="1.1.1.85"/>
    </reaction>
</comment>
<keyword evidence="10 13" id="KW-0560">Oxidoreductase</keyword>
<sequence length="361" mass="39094">MKKVAVLAGDGIGPEVMKVALSVLKKALGKKESEFIFEAAYVGGIAIDKTGGPLPQETLKLCEGSDAILFGSVGGPKWESLPPEKQPERGALLPLRKHFDLFANLRPAIIYPELKNASPIKAEIIGNGLDILILRELTSGIYFGQPKGREGSGAEEFAYDTMRYSRREIERAARVAFEAARKRNNKVTSIDKANVLTTSVFWKEVVIDLHKREFSDVQLAHLYVDNAAMQLIVNPKQFDVILCENMFGDILSDEASIITGSIGMLPSASLSESGYGLYEPSGGSAPDIAGKGIANPIAQILSAALMLRYSFSLEEEAQKIETAVRRVISQGKRTRDIAEAGAKILGTEEIGKEIENALGIS</sequence>
<comment type="caution">
    <text evidence="16">The sequence shown here is derived from an EMBL/GenBank/DDBJ whole genome shotgun (WGS) entry which is preliminary data.</text>
</comment>
<keyword evidence="12 13" id="KW-0100">Branched-chain amino acid biosynthesis</keyword>
<evidence type="ECO:0000256" key="10">
    <source>
        <dbReference type="ARBA" id="ARBA00023002"/>
    </source>
</evidence>
<feature type="binding site" evidence="13">
    <location>
        <position position="225"/>
    </location>
    <ligand>
        <name>Mg(2+)</name>
        <dbReference type="ChEBI" id="CHEBI:18420"/>
    </ligand>
</feature>
<feature type="binding site" evidence="13">
    <location>
        <position position="135"/>
    </location>
    <ligand>
        <name>substrate</name>
    </ligand>
</feature>
<evidence type="ECO:0000256" key="3">
    <source>
        <dbReference type="ARBA" id="ARBA00004762"/>
    </source>
</evidence>
<comment type="function">
    <text evidence="13 14">Catalyzes the oxidation of 3-carboxy-2-hydroxy-4-methylpentanoate (3-isopropylmalate) to 3-carboxy-4-methyl-2-oxopentanoate. The product decarboxylates to 4-methyl-2 oxopentanoate.</text>
</comment>
<keyword evidence="13" id="KW-0464">Manganese</keyword>
<organism evidence="16 17">
    <name type="scientific">Leptospira inadai serovar Lyme</name>
    <dbReference type="NCBI Taxonomy" id="293084"/>
    <lineage>
        <taxon>Bacteria</taxon>
        <taxon>Pseudomonadati</taxon>
        <taxon>Spirochaetota</taxon>
        <taxon>Spirochaetia</taxon>
        <taxon>Leptospirales</taxon>
        <taxon>Leptospiraceae</taxon>
        <taxon>Leptospira</taxon>
    </lineage>
</organism>
<evidence type="ECO:0000313" key="17">
    <source>
        <dbReference type="Proteomes" id="UP000094669"/>
    </source>
</evidence>
<dbReference type="SMART" id="SM01329">
    <property type="entry name" value="Iso_dh"/>
    <property type="match status" value="1"/>
</dbReference>
<dbReference type="Gene3D" id="3.40.718.10">
    <property type="entry name" value="Isopropylmalate Dehydrogenase"/>
    <property type="match status" value="1"/>
</dbReference>
<proteinExistence type="inferred from homology"/>